<reference evidence="1" key="1">
    <citation type="submission" date="2019-08" db="EMBL/GenBank/DDBJ databases">
        <authorList>
            <person name="Kucharzyk K."/>
            <person name="Murdoch R.W."/>
            <person name="Higgins S."/>
            <person name="Loffler F."/>
        </authorList>
    </citation>
    <scope>NUCLEOTIDE SEQUENCE</scope>
</reference>
<accession>A0A644SMW8</accession>
<proteinExistence type="predicted"/>
<name>A0A644SMW8_9ZZZZ</name>
<protein>
    <submittedName>
        <fullName evidence="1">Uncharacterized protein</fullName>
    </submittedName>
</protein>
<organism evidence="1">
    <name type="scientific">bioreactor metagenome</name>
    <dbReference type="NCBI Taxonomy" id="1076179"/>
    <lineage>
        <taxon>unclassified sequences</taxon>
        <taxon>metagenomes</taxon>
        <taxon>ecological metagenomes</taxon>
    </lineage>
</organism>
<dbReference type="AlphaFoldDB" id="A0A644SMW8"/>
<gene>
    <name evidence="1" type="ORF">SDC9_01502</name>
</gene>
<evidence type="ECO:0000313" key="1">
    <source>
        <dbReference type="EMBL" id="MPL56020.1"/>
    </source>
</evidence>
<comment type="caution">
    <text evidence="1">The sequence shown here is derived from an EMBL/GenBank/DDBJ whole genome shotgun (WGS) entry which is preliminary data.</text>
</comment>
<sequence length="283" mass="30959">MNLPYTNGGSLDISDFFGSGSSSTSGGLNIVDAGLDAIPFASTIANGLESFMGFDLTGQISNFLKSGQWCVGNQAYDQGTVDYFTKELKSKSELVKQNDTKSFQDFVNYLSFTIACFDYEITQVGGCSKTTAQGLRDLYQKTFDGLKPNFPANYTTEKSSDVFVKTKRTHEFTKYIFSSNLQTQQIMPTLNTTSVPPVLTPAQAEQILNDSTMLNAFTQQTGLQPSEVVQNLKSVVDGNMGVRYENGQIIWSASATNAPRQNNALTYGLLIIAGLVAYKFIKK</sequence>
<dbReference type="EMBL" id="VSSQ01000002">
    <property type="protein sequence ID" value="MPL56020.1"/>
    <property type="molecule type" value="Genomic_DNA"/>
</dbReference>